<dbReference type="EnsemblMetazoa" id="G16230.9">
    <property type="protein sequence ID" value="G16230.9:cds"/>
    <property type="gene ID" value="G16230"/>
</dbReference>
<sequence>MWSATKVRARITETDPVFKARYIGCAETFVASGQGCTTGPVQKLWDNAGSERELKKVTITINTNGITMKESEKKKDQGRFYPIENISFCNADVAVNERIFCWICKAAESPSLQVYAVICSTKEEAKSMSLVMSRAFQIAYKEWKTTKNREERESKKVKTKNQTQKGQPISLKDSASQADSDSVHSSESGSAPDSQKLCRRDSGCQTETDDLSNGLNSSLKIKDSSLDTVSENKISNKNPVKTEVGTVPEGTDVQSAEPEVLY</sequence>
<dbReference type="InterPro" id="IPR006020">
    <property type="entry name" value="PTB/PI_dom"/>
</dbReference>
<dbReference type="EnsemblMetazoa" id="G16230.1">
    <property type="protein sequence ID" value="G16230.1:cds"/>
    <property type="gene ID" value="G16230"/>
</dbReference>
<dbReference type="EnsemblMetazoa" id="G16230.11">
    <property type="protein sequence ID" value="G16230.11:cds"/>
    <property type="gene ID" value="G16230"/>
</dbReference>
<feature type="region of interest" description="Disordered" evidence="1">
    <location>
        <begin position="147"/>
        <end position="262"/>
    </location>
</feature>
<proteinExistence type="predicted"/>
<dbReference type="Gene3D" id="2.30.29.30">
    <property type="entry name" value="Pleckstrin-homology domain (PH domain)/Phosphotyrosine-binding domain (PTB)"/>
    <property type="match status" value="1"/>
</dbReference>
<dbReference type="OMA" id="NERIFCW"/>
<dbReference type="CDD" id="cd00934">
    <property type="entry name" value="PTB"/>
    <property type="match status" value="1"/>
</dbReference>
<dbReference type="InterPro" id="IPR051133">
    <property type="entry name" value="Adapter_Engulfment-Domain"/>
</dbReference>
<dbReference type="EnsemblMetazoa" id="G16230.5">
    <property type="protein sequence ID" value="G16230.5:cds"/>
    <property type="gene ID" value="G16230"/>
</dbReference>
<evidence type="ECO:0000259" key="2">
    <source>
        <dbReference type="PROSITE" id="PS01179"/>
    </source>
</evidence>
<feature type="compositionally biased region" description="Low complexity" evidence="1">
    <location>
        <begin position="170"/>
        <end position="191"/>
    </location>
</feature>
<feature type="compositionally biased region" description="Polar residues" evidence="1">
    <location>
        <begin position="203"/>
        <end position="219"/>
    </location>
</feature>
<dbReference type="Proteomes" id="UP000005408">
    <property type="component" value="Unassembled WGS sequence"/>
</dbReference>
<keyword evidence="4" id="KW-1185">Reference proteome</keyword>
<dbReference type="AlphaFoldDB" id="A0A8W8IYE4"/>
<evidence type="ECO:0000256" key="1">
    <source>
        <dbReference type="SAM" id="MobiDB-lite"/>
    </source>
</evidence>
<dbReference type="EnsemblMetazoa" id="G16230.7">
    <property type="protein sequence ID" value="G16230.7:cds"/>
    <property type="gene ID" value="G16230"/>
</dbReference>
<dbReference type="InterPro" id="IPR011993">
    <property type="entry name" value="PH-like_dom_sf"/>
</dbReference>
<feature type="compositionally biased region" description="Polar residues" evidence="1">
    <location>
        <begin position="226"/>
        <end position="239"/>
    </location>
</feature>
<dbReference type="EnsemblMetazoa" id="G16230.4">
    <property type="protein sequence ID" value="G16230.4:cds"/>
    <property type="gene ID" value="G16230"/>
</dbReference>
<dbReference type="PANTHER" id="PTHR11232">
    <property type="entry name" value="PHOSPHOTYROSINE INTERACTION DOMAIN-CONTAINING FAMILY MEMBER"/>
    <property type="match status" value="1"/>
</dbReference>
<organism evidence="3 4">
    <name type="scientific">Magallana gigas</name>
    <name type="common">Pacific oyster</name>
    <name type="synonym">Crassostrea gigas</name>
    <dbReference type="NCBI Taxonomy" id="29159"/>
    <lineage>
        <taxon>Eukaryota</taxon>
        <taxon>Metazoa</taxon>
        <taxon>Spiralia</taxon>
        <taxon>Lophotrochozoa</taxon>
        <taxon>Mollusca</taxon>
        <taxon>Bivalvia</taxon>
        <taxon>Autobranchia</taxon>
        <taxon>Pteriomorphia</taxon>
        <taxon>Ostreida</taxon>
        <taxon>Ostreoidea</taxon>
        <taxon>Ostreidae</taxon>
        <taxon>Magallana</taxon>
    </lineage>
</organism>
<dbReference type="EnsemblMetazoa" id="G16230.10">
    <property type="protein sequence ID" value="G16230.10:cds"/>
    <property type="gene ID" value="G16230"/>
</dbReference>
<dbReference type="EnsemblMetazoa" id="G16230.3">
    <property type="protein sequence ID" value="G16230.3:cds"/>
    <property type="gene ID" value="G16230"/>
</dbReference>
<feature type="compositionally biased region" description="Basic and acidic residues" evidence="1">
    <location>
        <begin position="147"/>
        <end position="156"/>
    </location>
</feature>
<dbReference type="PROSITE" id="PS01179">
    <property type="entry name" value="PID"/>
    <property type="match status" value="1"/>
</dbReference>
<dbReference type="EnsemblMetazoa" id="G16230.2">
    <property type="protein sequence ID" value="G16230.2:cds"/>
    <property type="gene ID" value="G16230"/>
</dbReference>
<accession>A0A8W8IYE4</accession>
<reference evidence="3" key="1">
    <citation type="submission" date="2022-08" db="UniProtKB">
        <authorList>
            <consortium name="EnsemblMetazoa"/>
        </authorList>
    </citation>
    <scope>IDENTIFICATION</scope>
    <source>
        <strain evidence="3">05x7-T-G4-1.051#20</strain>
    </source>
</reference>
<evidence type="ECO:0000313" key="3">
    <source>
        <dbReference type="EnsemblMetazoa" id="G16230.2:cds"/>
    </source>
</evidence>
<dbReference type="SMART" id="SM00462">
    <property type="entry name" value="PTB"/>
    <property type="match status" value="1"/>
</dbReference>
<protein>
    <recommendedName>
        <fullName evidence="2">PID domain-containing protein</fullName>
    </recommendedName>
</protein>
<dbReference type="OrthoDB" id="5962185at2759"/>
<dbReference type="Pfam" id="PF14719">
    <property type="entry name" value="PID_2"/>
    <property type="match status" value="1"/>
</dbReference>
<dbReference type="PANTHER" id="PTHR11232:SF74">
    <property type="entry name" value="PTB DOMAIN-CONTAINING ADAPTER PROTEIN CED-6-LIKE PROTEIN"/>
    <property type="match status" value="1"/>
</dbReference>
<feature type="domain" description="PID" evidence="2">
    <location>
        <begin position="18"/>
        <end position="142"/>
    </location>
</feature>
<name>A0A8W8IYE4_MAGGI</name>
<evidence type="ECO:0000313" key="4">
    <source>
        <dbReference type="Proteomes" id="UP000005408"/>
    </source>
</evidence>
<dbReference type="EnsemblMetazoa" id="G16230.8">
    <property type="protein sequence ID" value="G16230.8:cds"/>
    <property type="gene ID" value="G16230"/>
</dbReference>
<dbReference type="SUPFAM" id="SSF50729">
    <property type="entry name" value="PH domain-like"/>
    <property type="match status" value="1"/>
</dbReference>